<gene>
    <name evidence="1" type="ORF">GCM10017655_08160</name>
</gene>
<accession>A0A9W6K587</accession>
<dbReference type="EMBL" id="BSFN01000002">
    <property type="protein sequence ID" value="GLK87754.1"/>
    <property type="molecule type" value="Genomic_DNA"/>
</dbReference>
<evidence type="ECO:0000313" key="1">
    <source>
        <dbReference type="EMBL" id="GLK87754.1"/>
    </source>
</evidence>
<name>A0A9W6K587_9PSED</name>
<keyword evidence="2" id="KW-1185">Reference proteome</keyword>
<reference evidence="1" key="2">
    <citation type="submission" date="2023-01" db="EMBL/GenBank/DDBJ databases">
        <authorList>
            <person name="Sun Q."/>
            <person name="Evtushenko L."/>
        </authorList>
    </citation>
    <scope>NUCLEOTIDE SEQUENCE</scope>
    <source>
        <strain evidence="1">VKM B-2935</strain>
    </source>
</reference>
<reference evidence="1" key="1">
    <citation type="journal article" date="2014" name="Int. J. Syst. Evol. Microbiol.">
        <title>Complete genome sequence of Corynebacterium casei LMG S-19264T (=DSM 44701T), isolated from a smear-ripened cheese.</title>
        <authorList>
            <consortium name="US DOE Joint Genome Institute (JGI-PGF)"/>
            <person name="Walter F."/>
            <person name="Albersmeier A."/>
            <person name="Kalinowski J."/>
            <person name="Ruckert C."/>
        </authorList>
    </citation>
    <scope>NUCLEOTIDE SEQUENCE</scope>
    <source>
        <strain evidence="1">VKM B-2935</strain>
    </source>
</reference>
<organism evidence="1 2">
    <name type="scientific">Pseudomonas turukhanskensis</name>
    <dbReference type="NCBI Taxonomy" id="1806536"/>
    <lineage>
        <taxon>Bacteria</taxon>
        <taxon>Pseudomonadati</taxon>
        <taxon>Pseudomonadota</taxon>
        <taxon>Gammaproteobacteria</taxon>
        <taxon>Pseudomonadales</taxon>
        <taxon>Pseudomonadaceae</taxon>
        <taxon>Pseudomonas</taxon>
    </lineage>
</organism>
<dbReference type="AlphaFoldDB" id="A0A9W6K587"/>
<comment type="caution">
    <text evidence="1">The sequence shown here is derived from an EMBL/GenBank/DDBJ whole genome shotgun (WGS) entry which is preliminary data.</text>
</comment>
<proteinExistence type="predicted"/>
<sequence length="109" mass="12073">MEAFSFVLKNIRIEAEASPAGGIRFGRRGLSLELLTFMHARHLTFQSSFDGKAPISKFLSRLQPNGPGGPLLAGFHAVMAPAEDQELTWTQTPDFTRAGPGYLIWWPWG</sequence>
<dbReference type="Proteomes" id="UP001143328">
    <property type="component" value="Unassembled WGS sequence"/>
</dbReference>
<evidence type="ECO:0000313" key="2">
    <source>
        <dbReference type="Proteomes" id="UP001143328"/>
    </source>
</evidence>
<protein>
    <submittedName>
        <fullName evidence="1">Uncharacterized protein</fullName>
    </submittedName>
</protein>